<sequence>MVTNRSIALSIVFTIITCGLYGIYWFYTITEDVSKLSGDRDFVGLKHLLLTLVTCGIWSYIWSYQLGKHLEVVHYQRKQYSQDHSVLYLVLMLFGMGIITYALAQSEINKYAHAPHHY</sequence>
<feature type="transmembrane region" description="Helical" evidence="1">
    <location>
        <begin position="85"/>
        <end position="104"/>
    </location>
</feature>
<reference evidence="3" key="1">
    <citation type="submission" date="2023-07" db="EMBL/GenBank/DDBJ databases">
        <title>Sorghum-associated microbial communities from plants grown in Nebraska, USA.</title>
        <authorList>
            <person name="Schachtman D."/>
        </authorList>
    </citation>
    <scope>NUCLEOTIDE SEQUENCE</scope>
    <source>
        <strain evidence="3">BE80</strain>
    </source>
</reference>
<gene>
    <name evidence="3" type="ORF">J2W91_004785</name>
</gene>
<evidence type="ECO:0000313" key="3">
    <source>
        <dbReference type="EMBL" id="MDR6726274.1"/>
    </source>
</evidence>
<comment type="caution">
    <text evidence="3">The sequence shown here is derived from an EMBL/GenBank/DDBJ whole genome shotgun (WGS) entry which is preliminary data.</text>
</comment>
<feature type="transmembrane region" description="Helical" evidence="1">
    <location>
        <begin position="47"/>
        <end position="64"/>
    </location>
</feature>
<proteinExistence type="predicted"/>
<feature type="transmembrane region" description="Helical" evidence="1">
    <location>
        <begin position="7"/>
        <end position="27"/>
    </location>
</feature>
<name>A0AAP5LT50_PAEAM</name>
<keyword evidence="1" id="KW-1133">Transmembrane helix</keyword>
<dbReference type="AlphaFoldDB" id="A0AAP5LT50"/>
<keyword evidence="1" id="KW-0812">Transmembrane</keyword>
<dbReference type="Proteomes" id="UP001254832">
    <property type="component" value="Unassembled WGS sequence"/>
</dbReference>
<dbReference type="RefSeq" id="WP_239288924.1">
    <property type="nucleotide sequence ID" value="NZ_JAVDTR010000016.1"/>
</dbReference>
<evidence type="ECO:0000256" key="1">
    <source>
        <dbReference type="SAM" id="Phobius"/>
    </source>
</evidence>
<protein>
    <recommendedName>
        <fullName evidence="2">DUF4234 domain-containing protein</fullName>
    </recommendedName>
</protein>
<keyword evidence="1" id="KW-0472">Membrane</keyword>
<evidence type="ECO:0000259" key="2">
    <source>
        <dbReference type="Pfam" id="PF14018"/>
    </source>
</evidence>
<dbReference type="Pfam" id="PF14018">
    <property type="entry name" value="DUF4234"/>
    <property type="match status" value="1"/>
</dbReference>
<accession>A0AAP5LT50</accession>
<evidence type="ECO:0000313" key="4">
    <source>
        <dbReference type="Proteomes" id="UP001254832"/>
    </source>
</evidence>
<feature type="domain" description="DUF4234" evidence="2">
    <location>
        <begin position="5"/>
        <end position="70"/>
    </location>
</feature>
<organism evidence="3 4">
    <name type="scientific">Paenibacillus amylolyticus</name>
    <dbReference type="NCBI Taxonomy" id="1451"/>
    <lineage>
        <taxon>Bacteria</taxon>
        <taxon>Bacillati</taxon>
        <taxon>Bacillota</taxon>
        <taxon>Bacilli</taxon>
        <taxon>Bacillales</taxon>
        <taxon>Paenibacillaceae</taxon>
        <taxon>Paenibacillus</taxon>
    </lineage>
</organism>
<dbReference type="EMBL" id="JAVDTR010000016">
    <property type="protein sequence ID" value="MDR6726274.1"/>
    <property type="molecule type" value="Genomic_DNA"/>
</dbReference>
<dbReference type="InterPro" id="IPR025328">
    <property type="entry name" value="DUF4234"/>
</dbReference>